<proteinExistence type="predicted"/>
<dbReference type="EMBL" id="CP124855">
    <property type="protein sequence ID" value="WHF52236.1"/>
    <property type="molecule type" value="Genomic_DNA"/>
</dbReference>
<organism evidence="1 2">
    <name type="scientific">Chryseobacterium gotjawalense</name>
    <dbReference type="NCBI Taxonomy" id="3042315"/>
    <lineage>
        <taxon>Bacteria</taxon>
        <taxon>Pseudomonadati</taxon>
        <taxon>Bacteroidota</taxon>
        <taxon>Flavobacteriia</taxon>
        <taxon>Flavobacteriales</taxon>
        <taxon>Weeksellaceae</taxon>
        <taxon>Chryseobacterium group</taxon>
        <taxon>Chryseobacterium</taxon>
    </lineage>
</organism>
<evidence type="ECO:0000313" key="2">
    <source>
        <dbReference type="Proteomes" id="UP001241656"/>
    </source>
</evidence>
<dbReference type="InterPro" id="IPR012338">
    <property type="entry name" value="Beta-lactam/transpept-like"/>
</dbReference>
<reference evidence="1 2" key="1">
    <citation type="submission" date="2023-05" db="EMBL/GenBank/DDBJ databases">
        <title>Genomic insight into Chryseobacterium sp. wdc7 isolated forest soil (Gotjawal).</title>
        <authorList>
            <person name="Park S.-J."/>
        </authorList>
    </citation>
    <scope>NUCLEOTIDE SEQUENCE [LARGE SCALE GENOMIC DNA]</scope>
    <source>
        <strain evidence="2">wdc7</strain>
    </source>
</reference>
<gene>
    <name evidence="1" type="ORF">QGN23_02915</name>
</gene>
<keyword evidence="2" id="KW-1185">Reference proteome</keyword>
<protein>
    <submittedName>
        <fullName evidence="1">Uncharacterized protein</fullName>
    </submittedName>
</protein>
<sequence length="159" mass="18309">MDDALFHSNNNSFINISDKIGINDTLNFISETLELPCEEAYPSTILGATKSGISLFQLTLSYNKFLTQNIDSDKKELMKVLNKIFRNKLNIDIENAFLKTGTTNNNEERLAIIHHADTTYGFLRNENPKNDNSKEGNIFKHIKRAFYSMINPPKEYKWI</sequence>
<name>A0ABY8REI6_9FLAO</name>
<dbReference type="SUPFAM" id="SSF56601">
    <property type="entry name" value="beta-lactamase/transpeptidase-like"/>
    <property type="match status" value="1"/>
</dbReference>
<dbReference type="Proteomes" id="UP001241656">
    <property type="component" value="Chromosome"/>
</dbReference>
<evidence type="ECO:0000313" key="1">
    <source>
        <dbReference type="EMBL" id="WHF52236.1"/>
    </source>
</evidence>
<dbReference type="RefSeq" id="WP_282905538.1">
    <property type="nucleotide sequence ID" value="NZ_CP124855.1"/>
</dbReference>
<accession>A0ABY8REI6</accession>